<dbReference type="SUPFAM" id="SSF53098">
    <property type="entry name" value="Ribonuclease H-like"/>
    <property type="match status" value="1"/>
</dbReference>
<proteinExistence type="predicted"/>
<accession>A0A8S9RR42</accession>
<dbReference type="CDD" id="cd06222">
    <property type="entry name" value="RNase_H_like"/>
    <property type="match status" value="1"/>
</dbReference>
<dbReference type="Proteomes" id="UP000712600">
    <property type="component" value="Unassembled WGS sequence"/>
</dbReference>
<evidence type="ECO:0000259" key="1">
    <source>
        <dbReference type="Pfam" id="PF13456"/>
    </source>
</evidence>
<feature type="domain" description="RNase H type-1" evidence="1">
    <location>
        <begin position="3"/>
        <end position="78"/>
    </location>
</feature>
<dbReference type="EMBL" id="QGKX02000095">
    <property type="protein sequence ID" value="KAF3575166.1"/>
    <property type="molecule type" value="Genomic_DNA"/>
</dbReference>
<dbReference type="AlphaFoldDB" id="A0A8S9RR42"/>
<dbReference type="InterPro" id="IPR002156">
    <property type="entry name" value="RNaseH_domain"/>
</dbReference>
<evidence type="ECO:0000313" key="3">
    <source>
        <dbReference type="Proteomes" id="UP000712600"/>
    </source>
</evidence>
<dbReference type="GO" id="GO:0004523">
    <property type="term" value="F:RNA-DNA hybrid ribonuclease activity"/>
    <property type="evidence" value="ECO:0007669"/>
    <property type="project" value="InterPro"/>
</dbReference>
<sequence>MLDGSWTSSAHFSGCGWVWMDSGGNIQLMGTRNFTRRESAFHSEVEALRWAMENMLQLSPCQTFGTDCKELIAMIKEPHAWPSFATELERIETL</sequence>
<comment type="caution">
    <text evidence="2">The sequence shown here is derived from an EMBL/GenBank/DDBJ whole genome shotgun (WGS) entry which is preliminary data.</text>
</comment>
<evidence type="ECO:0000313" key="2">
    <source>
        <dbReference type="EMBL" id="KAF3575166.1"/>
    </source>
</evidence>
<name>A0A8S9RR42_BRACR</name>
<organism evidence="2 3">
    <name type="scientific">Brassica cretica</name>
    <name type="common">Mustard</name>
    <dbReference type="NCBI Taxonomy" id="69181"/>
    <lineage>
        <taxon>Eukaryota</taxon>
        <taxon>Viridiplantae</taxon>
        <taxon>Streptophyta</taxon>
        <taxon>Embryophyta</taxon>
        <taxon>Tracheophyta</taxon>
        <taxon>Spermatophyta</taxon>
        <taxon>Magnoliopsida</taxon>
        <taxon>eudicotyledons</taxon>
        <taxon>Gunneridae</taxon>
        <taxon>Pentapetalae</taxon>
        <taxon>rosids</taxon>
        <taxon>malvids</taxon>
        <taxon>Brassicales</taxon>
        <taxon>Brassicaceae</taxon>
        <taxon>Brassiceae</taxon>
        <taxon>Brassica</taxon>
    </lineage>
</organism>
<reference evidence="2" key="1">
    <citation type="submission" date="2019-12" db="EMBL/GenBank/DDBJ databases">
        <title>Genome sequencing and annotation of Brassica cretica.</title>
        <authorList>
            <person name="Studholme D.J."/>
            <person name="Sarris P."/>
        </authorList>
    </citation>
    <scope>NUCLEOTIDE SEQUENCE</scope>
    <source>
        <strain evidence="2">PFS-109/04</strain>
        <tissue evidence="2">Leaf</tissue>
    </source>
</reference>
<protein>
    <recommendedName>
        <fullName evidence="1">RNase H type-1 domain-containing protein</fullName>
    </recommendedName>
</protein>
<dbReference type="InterPro" id="IPR044730">
    <property type="entry name" value="RNase_H-like_dom_plant"/>
</dbReference>
<gene>
    <name evidence="2" type="ORF">F2Q69_00058354</name>
</gene>
<dbReference type="Pfam" id="PF13456">
    <property type="entry name" value="RVT_3"/>
    <property type="match status" value="1"/>
</dbReference>
<dbReference type="GO" id="GO:0003676">
    <property type="term" value="F:nucleic acid binding"/>
    <property type="evidence" value="ECO:0007669"/>
    <property type="project" value="InterPro"/>
</dbReference>
<dbReference type="InterPro" id="IPR012337">
    <property type="entry name" value="RNaseH-like_sf"/>
</dbReference>